<dbReference type="GeneID" id="75107067"/>
<dbReference type="Pfam" id="PF09455">
    <property type="entry name" value="Csx1_HEPN"/>
    <property type="match status" value="1"/>
</dbReference>
<evidence type="ECO:0000259" key="1">
    <source>
        <dbReference type="Pfam" id="PF09455"/>
    </source>
</evidence>
<dbReference type="AlphaFoldDB" id="A0A9E7UMX1"/>
<organism evidence="2">
    <name type="scientific">Methanothermobacter wolfeii</name>
    <name type="common">Methanobacterium wolfei</name>
    <dbReference type="NCBI Taxonomy" id="145261"/>
    <lineage>
        <taxon>Archaea</taxon>
        <taxon>Methanobacteriati</taxon>
        <taxon>Methanobacteriota</taxon>
        <taxon>Methanomada group</taxon>
        <taxon>Methanobacteria</taxon>
        <taxon>Methanobacteriales</taxon>
        <taxon>Methanobacteriaceae</taxon>
        <taxon>Methanothermobacter</taxon>
    </lineage>
</organism>
<dbReference type="EMBL" id="CP104550">
    <property type="protein sequence ID" value="UXH31356.1"/>
    <property type="molecule type" value="Genomic_DNA"/>
</dbReference>
<dbReference type="Proteomes" id="UP001065373">
    <property type="component" value="Chromosome"/>
</dbReference>
<accession>A0A9E7UMX1</accession>
<dbReference type="Gene3D" id="1.10.3740.10">
    <property type="entry name" value="SSO1389-like domains"/>
    <property type="match status" value="1"/>
</dbReference>
<protein>
    <recommendedName>
        <fullName evidence="1">CRISPR system endoribonuclease Csx1-like HEPN domain-containing protein</fullName>
    </recommendedName>
</protein>
<evidence type="ECO:0000313" key="2">
    <source>
        <dbReference type="EMBL" id="UXH31356.1"/>
    </source>
</evidence>
<dbReference type="SUPFAM" id="SSF160980">
    <property type="entry name" value="SSO1389-like"/>
    <property type="match status" value="1"/>
</dbReference>
<dbReference type="RefSeq" id="WP_261599489.1">
    <property type="nucleotide sequence ID" value="NZ_CP104550.1"/>
</dbReference>
<dbReference type="InterPro" id="IPR019016">
    <property type="entry name" value="Csx1-like_HEPN"/>
</dbReference>
<reference evidence="2" key="1">
    <citation type="submission" date="2022-09" db="EMBL/GenBank/DDBJ databases">
        <title>Characterization of three MwoI isoschizomers from sequenced genome and metagenomes.</title>
        <authorList>
            <person name="Fomenkov A."/>
            <person name="Xu S.Y."/>
            <person name="Roberts R.J."/>
        </authorList>
    </citation>
    <scope>NUCLEOTIDE SEQUENCE</scope>
    <source>
        <strain evidence="2">DSM 2970</strain>
    </source>
</reference>
<proteinExistence type="predicted"/>
<name>A0A9E7UMX1_METWO</name>
<dbReference type="InterPro" id="IPR027419">
    <property type="entry name" value="CRISPR-assoc_Csx1_C"/>
</dbReference>
<sequence>MKFLREIGKSEISAFLGAMYNGLPLALFRFYPDRDKLKTLIDNVIENFEKYTCIENGDGKLNVKRKLRFGKDFEAYLFSYLTSVLLKKRELISSRKSEVEIKEIKKLANDLFKFDGRFKNRISNDISRIERDTGEEDNFDWKTYNEFYGEYGKQADLRKHGKQQPDLRNFLAHSGFERNMVQLKKFEGKVYLKYEDSMINTIKRFCAFSDQN</sequence>
<feature type="domain" description="CRISPR system endoribonuclease Csx1-like HEPN" evidence="1">
    <location>
        <begin position="122"/>
        <end position="195"/>
    </location>
</feature>
<gene>
    <name evidence="2" type="ORF">N5910_07405</name>
</gene>